<dbReference type="Proteomes" id="UP000675284">
    <property type="component" value="Unassembled WGS sequence"/>
</dbReference>
<dbReference type="Pfam" id="PF00535">
    <property type="entry name" value="Glycos_transf_2"/>
    <property type="match status" value="1"/>
</dbReference>
<dbReference type="AlphaFoldDB" id="A0A941I980"/>
<dbReference type="InterPro" id="IPR011990">
    <property type="entry name" value="TPR-like_helical_dom_sf"/>
</dbReference>
<dbReference type="InterPro" id="IPR001173">
    <property type="entry name" value="Glyco_trans_2-like"/>
</dbReference>
<dbReference type="SUPFAM" id="SSF48452">
    <property type="entry name" value="TPR-like"/>
    <property type="match status" value="1"/>
</dbReference>
<accession>A0A941I980</accession>
<sequence>MKTISLCMIVKDEEEILEQCLRSVESVCDEIIILDTGSKDNTKAIASSYTSKVYDFEWIEDFSAARNKAFSYATKDFIMWLDADDILLPEDMEKLKELKKELHDGIDAVSMYYHTAFDEQGNPTFKYRRNRLVKRSNQFKWFGVVHEYLQVGGNIIPSQIAVTHRKYEKNNTSNKGDRNLKIYERQLEKGKAFTPRDMFYYANELKDHERIDEAITYYQRFLNTKQGWVEDEIRACIYMADCFKAKQESDKELEALLQTLKFDLPRPEVSCRVGDHFKENGLFKKANIWYALALTLEPENDSGFTNTAFSTWYPHLQMCYCNWQLGNKKDAYHNHVITKKYNPTNSQVLHNEKFFQRLDKEELK</sequence>
<proteinExistence type="predicted"/>
<evidence type="ECO:0000313" key="3">
    <source>
        <dbReference type="Proteomes" id="UP000675284"/>
    </source>
</evidence>
<gene>
    <name evidence="2" type="ORF">KCX74_10540</name>
</gene>
<dbReference type="RefSeq" id="WP_166530411.1">
    <property type="nucleotide sequence ID" value="NZ_JAGSOT010000028.1"/>
</dbReference>
<keyword evidence="3" id="KW-1185">Reference proteome</keyword>
<comment type="caution">
    <text evidence="2">The sequence shown here is derived from an EMBL/GenBank/DDBJ whole genome shotgun (WGS) entry which is preliminary data.</text>
</comment>
<dbReference type="Gene3D" id="3.90.550.10">
    <property type="entry name" value="Spore Coat Polysaccharide Biosynthesis Protein SpsA, Chain A"/>
    <property type="match status" value="1"/>
</dbReference>
<dbReference type="EMBL" id="JAGSOT010000028">
    <property type="protein sequence ID" value="MBR7796474.1"/>
    <property type="molecule type" value="Genomic_DNA"/>
</dbReference>
<feature type="domain" description="Glycosyltransferase 2-like" evidence="1">
    <location>
        <begin position="5"/>
        <end position="143"/>
    </location>
</feature>
<evidence type="ECO:0000313" key="2">
    <source>
        <dbReference type="EMBL" id="MBR7796474.1"/>
    </source>
</evidence>
<evidence type="ECO:0000259" key="1">
    <source>
        <dbReference type="Pfam" id="PF00535"/>
    </source>
</evidence>
<dbReference type="SUPFAM" id="SSF53448">
    <property type="entry name" value="Nucleotide-diphospho-sugar transferases"/>
    <property type="match status" value="1"/>
</dbReference>
<dbReference type="PANTHER" id="PTHR43630">
    <property type="entry name" value="POLY-BETA-1,6-N-ACETYL-D-GLUCOSAMINE SYNTHASE"/>
    <property type="match status" value="1"/>
</dbReference>
<organism evidence="2 3">
    <name type="scientific">Virgibacillus salarius</name>
    <dbReference type="NCBI Taxonomy" id="447199"/>
    <lineage>
        <taxon>Bacteria</taxon>
        <taxon>Bacillati</taxon>
        <taxon>Bacillota</taxon>
        <taxon>Bacilli</taxon>
        <taxon>Bacillales</taxon>
        <taxon>Bacillaceae</taxon>
        <taxon>Virgibacillus</taxon>
    </lineage>
</organism>
<protein>
    <submittedName>
        <fullName evidence="2">Glycosyltransferase family 2 protein</fullName>
    </submittedName>
</protein>
<dbReference type="CDD" id="cd02511">
    <property type="entry name" value="Beta4Glucosyltransferase"/>
    <property type="match status" value="1"/>
</dbReference>
<dbReference type="InterPro" id="IPR029044">
    <property type="entry name" value="Nucleotide-diphossugar_trans"/>
</dbReference>
<dbReference type="Gene3D" id="1.25.40.10">
    <property type="entry name" value="Tetratricopeptide repeat domain"/>
    <property type="match status" value="1"/>
</dbReference>
<dbReference type="PANTHER" id="PTHR43630:SF2">
    <property type="entry name" value="GLYCOSYLTRANSFERASE"/>
    <property type="match status" value="1"/>
</dbReference>
<name>A0A941I980_9BACI</name>
<reference evidence="2" key="1">
    <citation type="submission" date="2021-04" db="EMBL/GenBank/DDBJ databases">
        <title>Isolation and polyphasic classification of algal microorganism.</title>
        <authorList>
            <person name="Wang S."/>
        </authorList>
    </citation>
    <scope>NUCLEOTIDE SEQUENCE</scope>
    <source>
        <strain evidence="2">720a</strain>
    </source>
</reference>